<evidence type="ECO:0000313" key="3">
    <source>
        <dbReference type="EMBL" id="KPL51108.1"/>
    </source>
</evidence>
<feature type="compositionally biased region" description="Pro residues" evidence="1">
    <location>
        <begin position="62"/>
        <end position="74"/>
    </location>
</feature>
<dbReference type="AlphaFoldDB" id="A0A0P6VLV0"/>
<dbReference type="RefSeq" id="WP_054357271.1">
    <property type="nucleotide sequence ID" value="NZ_LJYW01000001.1"/>
</dbReference>
<keyword evidence="4" id="KW-1185">Reference proteome</keyword>
<protein>
    <submittedName>
        <fullName evidence="3">Uncharacterized protein</fullName>
    </submittedName>
</protein>
<feature type="region of interest" description="Disordered" evidence="1">
    <location>
        <begin position="55"/>
        <end position="76"/>
    </location>
</feature>
<keyword evidence="2" id="KW-0732">Signal</keyword>
<dbReference type="Proteomes" id="UP000048984">
    <property type="component" value="Unassembled WGS sequence"/>
</dbReference>
<feature type="chain" id="PRO_5006131614" evidence="2">
    <location>
        <begin position="26"/>
        <end position="102"/>
    </location>
</feature>
<comment type="caution">
    <text evidence="3">The sequence shown here is derived from an EMBL/GenBank/DDBJ whole genome shotgun (WGS) entry which is preliminary data.</text>
</comment>
<proteinExistence type="predicted"/>
<name>A0A0P6VLV0_9HYPH</name>
<organism evidence="3 4">
    <name type="scientific">Prosthecodimorpha hirschii</name>
    <dbReference type="NCBI Taxonomy" id="665126"/>
    <lineage>
        <taxon>Bacteria</taxon>
        <taxon>Pseudomonadati</taxon>
        <taxon>Pseudomonadota</taxon>
        <taxon>Alphaproteobacteria</taxon>
        <taxon>Hyphomicrobiales</taxon>
        <taxon>Ancalomicrobiaceae</taxon>
        <taxon>Prosthecodimorpha</taxon>
    </lineage>
</organism>
<accession>A0A0P6VLV0</accession>
<sequence>MPSATRLALILLPLLSGLAADPVRAQSGVPNYGPPASGPSALKTGQFRYDALNAPRYHGSEVPPPRGLVPPTTPSAPGALRTCRTVWVDDAAGNRYRSQVCH</sequence>
<evidence type="ECO:0000256" key="1">
    <source>
        <dbReference type="SAM" id="MobiDB-lite"/>
    </source>
</evidence>
<feature type="signal peptide" evidence="2">
    <location>
        <begin position="1"/>
        <end position="25"/>
    </location>
</feature>
<reference evidence="3 4" key="2">
    <citation type="submission" date="2015-10" db="EMBL/GenBank/DDBJ databases">
        <title>Draft Genome Sequence of Prosthecomicrobium hirschii ATCC 27832.</title>
        <authorList>
            <person name="Daniel J."/>
            <person name="Givan S.A."/>
            <person name="Brun Y.V."/>
            <person name="Brown P.J."/>
        </authorList>
    </citation>
    <scope>NUCLEOTIDE SEQUENCE [LARGE SCALE GENOMIC DNA]</scope>
    <source>
        <strain evidence="3 4">16</strain>
    </source>
</reference>
<evidence type="ECO:0000256" key="2">
    <source>
        <dbReference type="SAM" id="SignalP"/>
    </source>
</evidence>
<dbReference type="STRING" id="665126.ABB55_01805"/>
<gene>
    <name evidence="3" type="ORF">ABB55_01805</name>
</gene>
<evidence type="ECO:0000313" key="4">
    <source>
        <dbReference type="Proteomes" id="UP000048984"/>
    </source>
</evidence>
<dbReference type="EMBL" id="LJYW01000001">
    <property type="protein sequence ID" value="KPL51108.1"/>
    <property type="molecule type" value="Genomic_DNA"/>
</dbReference>
<reference evidence="3 4" key="1">
    <citation type="submission" date="2015-09" db="EMBL/GenBank/DDBJ databases">
        <authorList>
            <person name="Jackson K.R."/>
            <person name="Lunt B.L."/>
            <person name="Fisher J.N.B."/>
            <person name="Gardner A.V."/>
            <person name="Bailey M.E."/>
            <person name="Deus L.M."/>
            <person name="Earl A.S."/>
            <person name="Gibby P.D."/>
            <person name="Hartmann K.A."/>
            <person name="Liu J.E."/>
            <person name="Manci A.M."/>
            <person name="Nielsen D.A."/>
            <person name="Solomon M.B."/>
            <person name="Breakwell D.P."/>
            <person name="Burnett S.H."/>
            <person name="Grose J.H."/>
        </authorList>
    </citation>
    <scope>NUCLEOTIDE SEQUENCE [LARGE SCALE GENOMIC DNA]</scope>
    <source>
        <strain evidence="3 4">16</strain>
    </source>
</reference>